<organism evidence="1 2">
    <name type="scientific">Planoprotostelium fungivorum</name>
    <dbReference type="NCBI Taxonomy" id="1890364"/>
    <lineage>
        <taxon>Eukaryota</taxon>
        <taxon>Amoebozoa</taxon>
        <taxon>Evosea</taxon>
        <taxon>Variosea</taxon>
        <taxon>Cavosteliida</taxon>
        <taxon>Cavosteliaceae</taxon>
        <taxon>Planoprotostelium</taxon>
    </lineage>
</organism>
<dbReference type="AlphaFoldDB" id="A0A2P6N3B8"/>
<dbReference type="InParanoid" id="A0A2P6N3B8"/>
<name>A0A2P6N3B8_9EUKA</name>
<dbReference type="Proteomes" id="UP000241769">
    <property type="component" value="Unassembled WGS sequence"/>
</dbReference>
<comment type="caution">
    <text evidence="1">The sequence shown here is derived from an EMBL/GenBank/DDBJ whole genome shotgun (WGS) entry which is preliminary data.</text>
</comment>
<keyword evidence="2" id="KW-1185">Reference proteome</keyword>
<reference evidence="1 2" key="1">
    <citation type="journal article" date="2018" name="Genome Biol. Evol.">
        <title>Multiple Roots of Fruiting Body Formation in Amoebozoa.</title>
        <authorList>
            <person name="Hillmann F."/>
            <person name="Forbes G."/>
            <person name="Novohradska S."/>
            <person name="Ferling I."/>
            <person name="Riege K."/>
            <person name="Groth M."/>
            <person name="Westermann M."/>
            <person name="Marz M."/>
            <person name="Spaller T."/>
            <person name="Winckler T."/>
            <person name="Schaap P."/>
            <person name="Glockner G."/>
        </authorList>
    </citation>
    <scope>NUCLEOTIDE SEQUENCE [LARGE SCALE GENOMIC DNA]</scope>
    <source>
        <strain evidence="1 2">Jena</strain>
    </source>
</reference>
<evidence type="ECO:0000313" key="2">
    <source>
        <dbReference type="Proteomes" id="UP000241769"/>
    </source>
</evidence>
<evidence type="ECO:0000313" key="1">
    <source>
        <dbReference type="EMBL" id="PRP78450.1"/>
    </source>
</evidence>
<gene>
    <name evidence="1" type="ORF">PROFUN_13683</name>
</gene>
<sequence length="96" mass="11232">MRLTTAEVITQPSEKWSHPGLMDTMWRTVIELEENTFRRLNPVNALSGSIPSFLNLLNFHLLHFHRQKWTDQMYRFDGSGSNLQSRKGWIQPSTTT</sequence>
<protein>
    <submittedName>
        <fullName evidence="1">Uncharacterized protein</fullName>
    </submittedName>
</protein>
<dbReference type="EMBL" id="MDYQ01000222">
    <property type="protein sequence ID" value="PRP78450.1"/>
    <property type="molecule type" value="Genomic_DNA"/>
</dbReference>
<proteinExistence type="predicted"/>
<accession>A0A2P6N3B8</accession>